<dbReference type="KEGG" id="cace:CACET_c01500"/>
<evidence type="ECO:0000313" key="2">
    <source>
        <dbReference type="Proteomes" id="UP000035704"/>
    </source>
</evidence>
<dbReference type="InterPro" id="IPR010235">
    <property type="entry name" value="HepT"/>
</dbReference>
<sequence>MDFQDTRWIQRFNNYKKALKQLEEAVELMEKRELTNLEKQGVIQAFEYTHELAWKTLKDFLENRGNTNIYGSRDATKEAFALGLIENGEAWMQMIKSRNITSHTYDEGTADEIIALIKNSYFDAFEELRIKMNEFQRKENKKL</sequence>
<organism evidence="1 2">
    <name type="scientific">Clostridium aceticum</name>
    <dbReference type="NCBI Taxonomy" id="84022"/>
    <lineage>
        <taxon>Bacteria</taxon>
        <taxon>Bacillati</taxon>
        <taxon>Bacillota</taxon>
        <taxon>Clostridia</taxon>
        <taxon>Eubacteriales</taxon>
        <taxon>Clostridiaceae</taxon>
        <taxon>Clostridium</taxon>
    </lineage>
</organism>
<dbReference type="RefSeq" id="WP_044824654.1">
    <property type="nucleotide sequence ID" value="NZ_CP009687.1"/>
</dbReference>
<dbReference type="Proteomes" id="UP000035704">
    <property type="component" value="Chromosome"/>
</dbReference>
<dbReference type="OrthoDB" id="9810452at2"/>
<dbReference type="AlphaFoldDB" id="A0A0D8IB33"/>
<name>A0A0D8IB33_9CLOT</name>
<keyword evidence="2" id="KW-1185">Reference proteome</keyword>
<gene>
    <name evidence="1" type="ORF">CACET_c01500</name>
</gene>
<dbReference type="STRING" id="84022.CACET_c01500"/>
<protein>
    <submittedName>
        <fullName evidence="1">Nucleotidyltransferase substrate binding protein</fullName>
    </submittedName>
</protein>
<dbReference type="SUPFAM" id="SSF81593">
    <property type="entry name" value="Nucleotidyltransferase substrate binding subunit/domain"/>
    <property type="match status" value="1"/>
</dbReference>
<dbReference type="NCBIfam" id="TIGR01987">
    <property type="entry name" value="HI0074"/>
    <property type="match status" value="1"/>
</dbReference>
<dbReference type="PATRIC" id="fig|84022.5.peg.4017"/>
<accession>A0A0D8IB33</accession>
<dbReference type="Pfam" id="PF08780">
    <property type="entry name" value="NTase_sub_bind"/>
    <property type="match status" value="1"/>
</dbReference>
<dbReference type="GO" id="GO:0016740">
    <property type="term" value="F:transferase activity"/>
    <property type="evidence" value="ECO:0007669"/>
    <property type="project" value="UniProtKB-KW"/>
</dbReference>
<evidence type="ECO:0000313" key="1">
    <source>
        <dbReference type="EMBL" id="AKL93668.1"/>
    </source>
</evidence>
<proteinExistence type="predicted"/>
<reference evidence="1 2" key="1">
    <citation type="submission" date="2014-10" db="EMBL/GenBank/DDBJ databases">
        <title>Genome sequence of Clostridium aceticum DSM 1496.</title>
        <authorList>
            <person name="Poehlein A."/>
            <person name="Schiel-Bengelsdorf B."/>
            <person name="Gottschalk G."/>
            <person name="Duerre P."/>
            <person name="Daniel R."/>
        </authorList>
    </citation>
    <scope>NUCLEOTIDE SEQUENCE [LARGE SCALE GENOMIC DNA]</scope>
    <source>
        <strain evidence="1 2">DSM 1496</strain>
    </source>
</reference>
<dbReference type="Gene3D" id="1.20.120.330">
    <property type="entry name" value="Nucleotidyltransferases domain 2"/>
    <property type="match status" value="1"/>
</dbReference>
<dbReference type="EMBL" id="CP009687">
    <property type="protein sequence ID" value="AKL93668.1"/>
    <property type="molecule type" value="Genomic_DNA"/>
</dbReference>
<keyword evidence="1" id="KW-0808">Transferase</keyword>